<organism evidence="15 16">
    <name type="scientific">Candidatus Wirthbacteria bacterium CG2_30_54_11</name>
    <dbReference type="NCBI Taxonomy" id="1817892"/>
    <lineage>
        <taxon>Bacteria</taxon>
        <taxon>Candidatus Wirthbacteria</taxon>
    </lineage>
</organism>
<dbReference type="Gene3D" id="3.90.1150.10">
    <property type="entry name" value="Aspartate Aminotransferase, domain 1"/>
    <property type="match status" value="1"/>
</dbReference>
<comment type="catalytic activity">
    <reaction evidence="13">
        <text>O-phospho-L-serine + 2-oxoglutarate = 3-phosphooxypyruvate + L-glutamate</text>
        <dbReference type="Rhea" id="RHEA:14329"/>
        <dbReference type="ChEBI" id="CHEBI:16810"/>
        <dbReference type="ChEBI" id="CHEBI:18110"/>
        <dbReference type="ChEBI" id="CHEBI:29985"/>
        <dbReference type="ChEBI" id="CHEBI:57524"/>
        <dbReference type="EC" id="2.6.1.52"/>
    </reaction>
</comment>
<evidence type="ECO:0000256" key="9">
    <source>
        <dbReference type="ARBA" id="ARBA00022898"/>
    </source>
</evidence>
<proteinExistence type="inferred from homology"/>
<comment type="cofactor">
    <cofactor evidence="1">
        <name>pyridoxal 5'-phosphate</name>
        <dbReference type="ChEBI" id="CHEBI:597326"/>
    </cofactor>
</comment>
<dbReference type="EMBL" id="MNZT01000086">
    <property type="protein sequence ID" value="OIP96416.1"/>
    <property type="molecule type" value="Genomic_DNA"/>
</dbReference>
<evidence type="ECO:0000256" key="5">
    <source>
        <dbReference type="ARBA" id="ARBA00022490"/>
    </source>
</evidence>
<keyword evidence="7" id="KW-0028">Amino-acid biosynthesis</keyword>
<dbReference type="AlphaFoldDB" id="A0A1J5IYV0"/>
<keyword evidence="6" id="KW-0032">Aminotransferase</keyword>
<dbReference type="Proteomes" id="UP000183245">
    <property type="component" value="Unassembled WGS sequence"/>
</dbReference>
<feature type="domain" description="Aminotransferase class V" evidence="14">
    <location>
        <begin position="10"/>
        <end position="326"/>
    </location>
</feature>
<comment type="caution">
    <text evidence="15">The sequence shown here is derived from an EMBL/GenBank/DDBJ whole genome shotgun (WGS) entry which is preliminary data.</text>
</comment>
<dbReference type="InterPro" id="IPR000192">
    <property type="entry name" value="Aminotrans_V_dom"/>
</dbReference>
<evidence type="ECO:0000256" key="13">
    <source>
        <dbReference type="ARBA" id="ARBA00049007"/>
    </source>
</evidence>
<dbReference type="InterPro" id="IPR015421">
    <property type="entry name" value="PyrdxlP-dep_Trfase_major"/>
</dbReference>
<dbReference type="Pfam" id="PF00266">
    <property type="entry name" value="Aminotran_5"/>
    <property type="match status" value="1"/>
</dbReference>
<comment type="similarity">
    <text evidence="3">Belongs to the class-V pyridoxal-phosphate-dependent aminotransferase family. SerC subfamily.</text>
</comment>
<gene>
    <name evidence="15" type="ORF">AUK40_05020</name>
</gene>
<comment type="catalytic activity">
    <reaction evidence="12">
        <text>4-(phosphooxy)-L-threonine + 2-oxoglutarate = (R)-3-hydroxy-2-oxo-4-phosphooxybutanoate + L-glutamate</text>
        <dbReference type="Rhea" id="RHEA:16573"/>
        <dbReference type="ChEBI" id="CHEBI:16810"/>
        <dbReference type="ChEBI" id="CHEBI:29985"/>
        <dbReference type="ChEBI" id="CHEBI:58452"/>
        <dbReference type="ChEBI" id="CHEBI:58538"/>
        <dbReference type="EC" id="2.6.1.52"/>
    </reaction>
</comment>
<evidence type="ECO:0000256" key="7">
    <source>
        <dbReference type="ARBA" id="ARBA00022605"/>
    </source>
</evidence>
<keyword evidence="5" id="KW-0963">Cytoplasm</keyword>
<dbReference type="GO" id="GO:0006564">
    <property type="term" value="P:L-serine biosynthetic process"/>
    <property type="evidence" value="ECO:0007669"/>
    <property type="project" value="UniProtKB-KW"/>
</dbReference>
<dbReference type="PANTHER" id="PTHR21152:SF40">
    <property type="entry name" value="ALANINE--GLYOXYLATE AMINOTRANSFERASE"/>
    <property type="match status" value="1"/>
</dbReference>
<dbReference type="STRING" id="1817892.AUK40_05020"/>
<keyword evidence="9" id="KW-0663">Pyridoxal phosphate</keyword>
<dbReference type="Gene3D" id="3.40.640.10">
    <property type="entry name" value="Type I PLP-dependent aspartate aminotransferase-like (Major domain)"/>
    <property type="match status" value="1"/>
</dbReference>
<dbReference type="EC" id="2.6.1.52" evidence="4"/>
<evidence type="ECO:0000256" key="4">
    <source>
        <dbReference type="ARBA" id="ARBA00013030"/>
    </source>
</evidence>
<dbReference type="PIRSF" id="PIRSF000525">
    <property type="entry name" value="SerC"/>
    <property type="match status" value="1"/>
</dbReference>
<accession>A0A1J5IYV0</accession>
<evidence type="ECO:0000256" key="1">
    <source>
        <dbReference type="ARBA" id="ARBA00001933"/>
    </source>
</evidence>
<dbReference type="UniPathway" id="UPA00135">
    <property type="reaction ID" value="UER00197"/>
</dbReference>
<evidence type="ECO:0000256" key="6">
    <source>
        <dbReference type="ARBA" id="ARBA00022576"/>
    </source>
</evidence>
<evidence type="ECO:0000259" key="14">
    <source>
        <dbReference type="Pfam" id="PF00266"/>
    </source>
</evidence>
<evidence type="ECO:0000256" key="2">
    <source>
        <dbReference type="ARBA" id="ARBA00005099"/>
    </source>
</evidence>
<evidence type="ECO:0000256" key="11">
    <source>
        <dbReference type="ARBA" id="ARBA00031421"/>
    </source>
</evidence>
<comment type="pathway">
    <text evidence="2">Amino-acid biosynthesis; L-serine biosynthesis; L-serine from 3-phospho-D-glycerate: step 2/3.</text>
</comment>
<evidence type="ECO:0000313" key="15">
    <source>
        <dbReference type="EMBL" id="OIP96416.1"/>
    </source>
</evidence>
<reference evidence="15 16" key="1">
    <citation type="journal article" date="2016" name="Environ. Microbiol.">
        <title>Genomic resolution of a cold subsurface aquifer community provides metabolic insights for novel microbes adapted to high CO concentrations.</title>
        <authorList>
            <person name="Probst A.J."/>
            <person name="Castelle C.J."/>
            <person name="Singh A."/>
            <person name="Brown C.T."/>
            <person name="Anantharaman K."/>
            <person name="Sharon I."/>
            <person name="Hug L.A."/>
            <person name="Burstein D."/>
            <person name="Emerson J.B."/>
            <person name="Thomas B.C."/>
            <person name="Banfield J.F."/>
        </authorList>
    </citation>
    <scope>NUCLEOTIDE SEQUENCE [LARGE SCALE GENOMIC DNA]</scope>
    <source>
        <strain evidence="15">CG2_30_54_11</strain>
    </source>
</reference>
<protein>
    <recommendedName>
        <fullName evidence="4">phosphoserine transaminase</fullName>
        <ecNumber evidence="4">2.6.1.52</ecNumber>
    </recommendedName>
    <alternativeName>
        <fullName evidence="11">Phosphohydroxythreonine aminotransferase</fullName>
    </alternativeName>
</protein>
<dbReference type="SUPFAM" id="SSF53383">
    <property type="entry name" value="PLP-dependent transferases"/>
    <property type="match status" value="1"/>
</dbReference>
<evidence type="ECO:0000256" key="3">
    <source>
        <dbReference type="ARBA" id="ARBA00006904"/>
    </source>
</evidence>
<dbReference type="InterPro" id="IPR015424">
    <property type="entry name" value="PyrdxlP-dep_Trfase"/>
</dbReference>
<dbReference type="GO" id="GO:0019265">
    <property type="term" value="P:glycine biosynthetic process, by transamination of glyoxylate"/>
    <property type="evidence" value="ECO:0007669"/>
    <property type="project" value="TreeGrafter"/>
</dbReference>
<evidence type="ECO:0000313" key="16">
    <source>
        <dbReference type="Proteomes" id="UP000183245"/>
    </source>
</evidence>
<name>A0A1J5IYV0_9BACT</name>
<keyword evidence="8" id="KW-0808">Transferase</keyword>
<dbReference type="PANTHER" id="PTHR21152">
    <property type="entry name" value="AMINOTRANSFERASE CLASS V"/>
    <property type="match status" value="1"/>
</dbReference>
<evidence type="ECO:0000256" key="12">
    <source>
        <dbReference type="ARBA" id="ARBA00047630"/>
    </source>
</evidence>
<dbReference type="GO" id="GO:0008453">
    <property type="term" value="F:alanine-glyoxylate transaminase activity"/>
    <property type="evidence" value="ECO:0007669"/>
    <property type="project" value="TreeGrafter"/>
</dbReference>
<dbReference type="GO" id="GO:0004648">
    <property type="term" value="F:O-phospho-L-serine:2-oxoglutarate aminotransferase activity"/>
    <property type="evidence" value="ECO:0007669"/>
    <property type="project" value="UniProtKB-EC"/>
</dbReference>
<keyword evidence="10" id="KW-0718">Serine biosynthesis</keyword>
<dbReference type="GO" id="GO:0004760">
    <property type="term" value="F:L-serine-pyruvate transaminase activity"/>
    <property type="evidence" value="ECO:0007669"/>
    <property type="project" value="TreeGrafter"/>
</dbReference>
<evidence type="ECO:0000256" key="8">
    <source>
        <dbReference type="ARBA" id="ARBA00022679"/>
    </source>
</evidence>
<dbReference type="InterPro" id="IPR015422">
    <property type="entry name" value="PyrdxlP-dep_Trfase_small"/>
</dbReference>
<dbReference type="InterPro" id="IPR022278">
    <property type="entry name" value="Pser_aminoTfrase"/>
</dbReference>
<sequence length="355" mass="39412">MNTPIHYTVGPSQLYPTVVAHIQDALDLNIMSISHRSAQFLEIYHDTSNRLRHLLTLPPAVHIFFVGSSLESMERTIENCVQEHCFHFVDGAFSAKWHQFALELGKKAQKIEARDGEGFHLDQEIPADTELICITQNETSTGVAIQPAAISGLKDRYPDKLIAVDTVSSCPFVTLDMTKVDIMFFSPQKGFGLPAGMGVLLVSEAAVAKTKEMQKKGATIGTYHSFLSLLQSEQVDQTPETPNVLGIYLLGKVCADLQERGIELIRDQTRAKSKLIYDTFSAHSRFRPHVQVPDFRSDTVVVIETPAEAGEIIKGLRSRGIIVASGYGKRSNDQIRIANFPAHDYSDLKEWISSI</sequence>
<evidence type="ECO:0000256" key="10">
    <source>
        <dbReference type="ARBA" id="ARBA00023299"/>
    </source>
</evidence>